<proteinExistence type="predicted"/>
<dbReference type="PROSITE" id="PS50092">
    <property type="entry name" value="TSP1"/>
    <property type="match status" value="1"/>
</dbReference>
<name>A0A8J1TI33_OWEFU</name>
<feature type="region of interest" description="Disordered" evidence="1">
    <location>
        <begin position="172"/>
        <end position="194"/>
    </location>
</feature>
<gene>
    <name evidence="3" type="ORF">OFUS_LOCUS26463</name>
</gene>
<dbReference type="PROSITE" id="PS01186">
    <property type="entry name" value="EGF_2"/>
    <property type="match status" value="1"/>
</dbReference>
<reference evidence="3" key="1">
    <citation type="submission" date="2022-03" db="EMBL/GenBank/DDBJ databases">
        <authorList>
            <person name="Martin C."/>
        </authorList>
    </citation>
    <scope>NUCLEOTIDE SEQUENCE</scope>
</reference>
<feature type="compositionally biased region" description="Basic residues" evidence="1">
    <location>
        <begin position="177"/>
        <end position="194"/>
    </location>
</feature>
<feature type="signal peptide" evidence="2">
    <location>
        <begin position="1"/>
        <end position="19"/>
    </location>
</feature>
<sequence>MDVDVLGIILVTLFSIVECGPLSGLDLKDIDFKKVLKSPHERNEVCLNICDFKEWSEWTNCTATCGGGNQWRRRYLCCPKNETVNGCYRHCQKKCCQEHNKKDSKCNRFKQCKFEPISHWESQECNTRCYNGGSYLGVDKNCGCRNGFEGACCEIEKEQSLEAFLELNIKRQGERTTHHRHRHDHRQRQRNGNG</sequence>
<feature type="chain" id="PRO_5043770083" evidence="2">
    <location>
        <begin position="20"/>
        <end position="194"/>
    </location>
</feature>
<dbReference type="PROSITE" id="PS00022">
    <property type="entry name" value="EGF_1"/>
    <property type="match status" value="1"/>
</dbReference>
<dbReference type="InterPro" id="IPR036383">
    <property type="entry name" value="TSP1_rpt_sf"/>
</dbReference>
<dbReference type="OrthoDB" id="8962045at2759"/>
<evidence type="ECO:0000256" key="1">
    <source>
        <dbReference type="SAM" id="MobiDB-lite"/>
    </source>
</evidence>
<dbReference type="Proteomes" id="UP000749559">
    <property type="component" value="Unassembled WGS sequence"/>
</dbReference>
<protein>
    <submittedName>
        <fullName evidence="3">Uncharacterized protein</fullName>
    </submittedName>
</protein>
<organism evidence="3 4">
    <name type="scientific">Owenia fusiformis</name>
    <name type="common">Polychaete worm</name>
    <dbReference type="NCBI Taxonomy" id="6347"/>
    <lineage>
        <taxon>Eukaryota</taxon>
        <taxon>Metazoa</taxon>
        <taxon>Spiralia</taxon>
        <taxon>Lophotrochozoa</taxon>
        <taxon>Annelida</taxon>
        <taxon>Polychaeta</taxon>
        <taxon>Sedentaria</taxon>
        <taxon>Canalipalpata</taxon>
        <taxon>Sabellida</taxon>
        <taxon>Oweniida</taxon>
        <taxon>Oweniidae</taxon>
        <taxon>Owenia</taxon>
    </lineage>
</organism>
<accession>A0A8J1TI33</accession>
<dbReference type="InterPro" id="IPR000742">
    <property type="entry name" value="EGF"/>
</dbReference>
<evidence type="ECO:0000313" key="3">
    <source>
        <dbReference type="EMBL" id="CAH1802817.1"/>
    </source>
</evidence>
<keyword evidence="4" id="KW-1185">Reference proteome</keyword>
<dbReference type="AlphaFoldDB" id="A0A8J1TI33"/>
<dbReference type="Gene3D" id="2.20.100.10">
    <property type="entry name" value="Thrombospondin type-1 (TSP1) repeat"/>
    <property type="match status" value="1"/>
</dbReference>
<evidence type="ECO:0000256" key="2">
    <source>
        <dbReference type="SAM" id="SignalP"/>
    </source>
</evidence>
<comment type="caution">
    <text evidence="3">The sequence shown here is derived from an EMBL/GenBank/DDBJ whole genome shotgun (WGS) entry which is preliminary data.</text>
</comment>
<evidence type="ECO:0000313" key="4">
    <source>
        <dbReference type="Proteomes" id="UP000749559"/>
    </source>
</evidence>
<dbReference type="InterPro" id="IPR000884">
    <property type="entry name" value="TSP1_rpt"/>
</dbReference>
<dbReference type="SMART" id="SM00209">
    <property type="entry name" value="TSP1"/>
    <property type="match status" value="1"/>
</dbReference>
<keyword evidence="2" id="KW-0732">Signal</keyword>
<dbReference type="EMBL" id="CAIIXF020000124">
    <property type="protein sequence ID" value="CAH1802817.1"/>
    <property type="molecule type" value="Genomic_DNA"/>
</dbReference>